<dbReference type="KEGG" id="wne:PIG85_04675"/>
<dbReference type="GO" id="GO:0016020">
    <property type="term" value="C:membrane"/>
    <property type="evidence" value="ECO:0007669"/>
    <property type="project" value="UniProtKB-SubCell"/>
</dbReference>
<evidence type="ECO:0000256" key="6">
    <source>
        <dbReference type="ARBA" id="ARBA00022801"/>
    </source>
</evidence>
<dbReference type="RefSeq" id="WP_004806301.1">
    <property type="nucleotide sequence ID" value="NZ_CP116394.1"/>
</dbReference>
<evidence type="ECO:0000313" key="14">
    <source>
        <dbReference type="Proteomes" id="UP001211044"/>
    </source>
</evidence>
<keyword evidence="4" id="KW-0645">Protease</keyword>
<organism evidence="13 14">
    <name type="scientific">Winkia neuii subsp. anitrata</name>
    <dbReference type="NCBI Taxonomy" id="29318"/>
    <lineage>
        <taxon>Bacteria</taxon>
        <taxon>Bacillati</taxon>
        <taxon>Actinomycetota</taxon>
        <taxon>Actinomycetes</taxon>
        <taxon>Actinomycetales</taxon>
        <taxon>Actinomycetaceae</taxon>
        <taxon>Winkia</taxon>
    </lineage>
</organism>
<dbReference type="Pfam" id="PF02163">
    <property type="entry name" value="Peptidase_M50"/>
    <property type="match status" value="1"/>
</dbReference>
<proteinExistence type="inferred from homology"/>
<evidence type="ECO:0000256" key="10">
    <source>
        <dbReference type="ARBA" id="ARBA00023136"/>
    </source>
</evidence>
<feature type="domain" description="Peptidase M50" evidence="12">
    <location>
        <begin position="11"/>
        <end position="380"/>
    </location>
</feature>
<dbReference type="InterPro" id="IPR008915">
    <property type="entry name" value="Peptidase_M50"/>
</dbReference>
<evidence type="ECO:0000256" key="4">
    <source>
        <dbReference type="ARBA" id="ARBA00022670"/>
    </source>
</evidence>
<comment type="cofactor">
    <cofactor evidence="1">
        <name>Zn(2+)</name>
        <dbReference type="ChEBI" id="CHEBI:29105"/>
    </cofactor>
</comment>
<dbReference type="SUPFAM" id="SSF50156">
    <property type="entry name" value="PDZ domain-like"/>
    <property type="match status" value="1"/>
</dbReference>
<dbReference type="Proteomes" id="UP001211044">
    <property type="component" value="Chromosome"/>
</dbReference>
<name>A0AB38XS21_9ACTO</name>
<evidence type="ECO:0000256" key="3">
    <source>
        <dbReference type="ARBA" id="ARBA00007931"/>
    </source>
</evidence>
<comment type="subcellular location">
    <subcellularLocation>
        <location evidence="2">Membrane</location>
        <topology evidence="2">Multi-pass membrane protein</topology>
    </subcellularLocation>
</comment>
<evidence type="ECO:0000256" key="1">
    <source>
        <dbReference type="ARBA" id="ARBA00001947"/>
    </source>
</evidence>
<dbReference type="CDD" id="cd06163">
    <property type="entry name" value="S2P-M50_PDZ_RseP-like"/>
    <property type="match status" value="1"/>
</dbReference>
<keyword evidence="7" id="KW-0862">Zinc</keyword>
<evidence type="ECO:0000256" key="8">
    <source>
        <dbReference type="ARBA" id="ARBA00022989"/>
    </source>
</evidence>
<keyword evidence="6" id="KW-0378">Hydrolase</keyword>
<gene>
    <name evidence="13" type="ORF">PIG85_04675</name>
</gene>
<keyword evidence="9" id="KW-0482">Metalloprotease</keyword>
<keyword evidence="8 11" id="KW-1133">Transmembrane helix</keyword>
<dbReference type="InterPro" id="IPR036034">
    <property type="entry name" value="PDZ_sf"/>
</dbReference>
<feature type="transmembrane region" description="Helical" evidence="11">
    <location>
        <begin position="393"/>
        <end position="415"/>
    </location>
</feature>
<dbReference type="GO" id="GO:0004222">
    <property type="term" value="F:metalloendopeptidase activity"/>
    <property type="evidence" value="ECO:0007669"/>
    <property type="project" value="InterPro"/>
</dbReference>
<keyword evidence="10 11" id="KW-0472">Membrane</keyword>
<comment type="similarity">
    <text evidence="3">Belongs to the peptidase M50B family.</text>
</comment>
<evidence type="ECO:0000256" key="7">
    <source>
        <dbReference type="ARBA" id="ARBA00022833"/>
    </source>
</evidence>
<dbReference type="AlphaFoldDB" id="A0AB38XS21"/>
<evidence type="ECO:0000313" key="13">
    <source>
        <dbReference type="EMBL" id="WCE46947.1"/>
    </source>
</evidence>
<dbReference type="InterPro" id="IPR004387">
    <property type="entry name" value="Pept_M50_Zn"/>
</dbReference>
<protein>
    <submittedName>
        <fullName evidence="13">M50 family metallopeptidase</fullName>
    </submittedName>
</protein>
<feature type="transmembrane region" description="Helical" evidence="11">
    <location>
        <begin position="331"/>
        <end position="351"/>
    </location>
</feature>
<dbReference type="PANTHER" id="PTHR42837">
    <property type="entry name" value="REGULATOR OF SIGMA-E PROTEASE RSEP"/>
    <property type="match status" value="1"/>
</dbReference>
<evidence type="ECO:0000256" key="11">
    <source>
        <dbReference type="SAM" id="Phobius"/>
    </source>
</evidence>
<dbReference type="Gene3D" id="2.30.42.10">
    <property type="match status" value="1"/>
</dbReference>
<reference evidence="13" key="1">
    <citation type="submission" date="2023-01" db="EMBL/GenBank/DDBJ databases">
        <title>Comparative Genomic Analysis of the Clinically-Derived Winkia Strain NY0527 Provides Evidence into the Taxonomic Reassignment of Winkia neuii and Characterizes Their Virulence Traits.</title>
        <authorList>
            <person name="Cai X."/>
            <person name="Peng Y."/>
            <person name="Li M."/>
            <person name="Qiu Y."/>
            <person name="Wang Y."/>
            <person name="Xu L."/>
            <person name="Hou Q."/>
        </authorList>
    </citation>
    <scope>NUCLEOTIDE SEQUENCE</scope>
    <source>
        <strain evidence="13">NY0527</strain>
    </source>
</reference>
<dbReference type="GO" id="GO:0006508">
    <property type="term" value="P:proteolysis"/>
    <property type="evidence" value="ECO:0007669"/>
    <property type="project" value="UniProtKB-KW"/>
</dbReference>
<evidence type="ECO:0000259" key="12">
    <source>
        <dbReference type="Pfam" id="PF02163"/>
    </source>
</evidence>
<dbReference type="PANTHER" id="PTHR42837:SF2">
    <property type="entry name" value="MEMBRANE METALLOPROTEASE ARASP2, CHLOROPLASTIC-RELATED"/>
    <property type="match status" value="1"/>
</dbReference>
<accession>A0AB38XS21</accession>
<evidence type="ECO:0000256" key="2">
    <source>
        <dbReference type="ARBA" id="ARBA00004141"/>
    </source>
</evidence>
<dbReference type="EMBL" id="CP116394">
    <property type="protein sequence ID" value="WCE46947.1"/>
    <property type="molecule type" value="Genomic_DNA"/>
</dbReference>
<keyword evidence="5 11" id="KW-0812">Transmembrane</keyword>
<evidence type="ECO:0000256" key="9">
    <source>
        <dbReference type="ARBA" id="ARBA00023049"/>
    </source>
</evidence>
<evidence type="ECO:0000256" key="5">
    <source>
        <dbReference type="ARBA" id="ARBA00022692"/>
    </source>
</evidence>
<sequence>MSFLLGVLVVVIGLIVSVALHECGHMLPAKKFGAAVPKYMVGFGPTLWAKRVGGTVYGIKAILLGGYVRIGGMFPPARADEVIGSIDGEPIRAADYELMDRSRQQDVRLTLAQEAREASAADLLDQHGRKAFWQLSASKKIVVMFSGPLVNLLLAVGCAVVTLAGIGVAVPETSLASVDSCSDASCHQAAFKGGLRSGDKITSIGGVPTNSWQDITRQIKAHSSQLTPFEVIRDGHTRTVRVTIPSDGPIGITAATSRKRLSASQVAQSVWQQFTGTLAVIGKLPVQVFEVSKSVFTGAPRDPNGVVSVVGVGHIAGDVASTAKVTLTDRIAMLISLWGGVNMALFAFNLIPLLPLDGGHIAGALWEGVRNFLARMRGQKKPQPVDTARLMPLTYGVFGVFLLLTVLLVVADFVVPIQLS</sequence>
<feature type="transmembrane region" description="Helical" evidence="11">
    <location>
        <begin position="149"/>
        <end position="170"/>
    </location>
</feature>